<dbReference type="FunFam" id="1.10.287.100:FF:000001">
    <property type="entry name" value="Transcription initiation factor IIA subunit"/>
    <property type="match status" value="1"/>
</dbReference>
<dbReference type="RefSeq" id="XP_002429497.1">
    <property type="nucleotide sequence ID" value="XM_002429452.1"/>
</dbReference>
<evidence type="ECO:0000313" key="7">
    <source>
        <dbReference type="EMBL" id="EEB16759.1"/>
    </source>
</evidence>
<dbReference type="GeneID" id="8230567"/>
<dbReference type="Pfam" id="PF03153">
    <property type="entry name" value="TFIIA"/>
    <property type="match status" value="2"/>
</dbReference>
<dbReference type="GO" id="GO:0003743">
    <property type="term" value="F:translation initiation factor activity"/>
    <property type="evidence" value="ECO:0007669"/>
    <property type="project" value="UniProtKB-KW"/>
</dbReference>
<keyword evidence="7" id="KW-0648">Protein biosynthesis</keyword>
<dbReference type="AlphaFoldDB" id="E0VTQ3"/>
<dbReference type="EMBL" id="DS235769">
    <property type="protein sequence ID" value="EEB16759.1"/>
    <property type="molecule type" value="Genomic_DNA"/>
</dbReference>
<dbReference type="KEGG" id="phu:Phum_PHUM435190"/>
<dbReference type="Proteomes" id="UP000009046">
    <property type="component" value="Unassembled WGS sequence"/>
</dbReference>
<gene>
    <name evidence="8" type="primary">8230567</name>
    <name evidence="7" type="ORF">Phum_PHUM435190</name>
</gene>
<reference evidence="7" key="2">
    <citation type="submission" date="2007-04" db="EMBL/GenBank/DDBJ databases">
        <title>The genome of the human body louse.</title>
        <authorList>
            <consortium name="The Human Body Louse Genome Consortium"/>
            <person name="Kirkness E."/>
            <person name="Walenz B."/>
            <person name="Hass B."/>
            <person name="Bruggner R."/>
            <person name="Strausberg R."/>
        </authorList>
    </citation>
    <scope>NUCLEOTIDE SEQUENCE</scope>
    <source>
        <strain evidence="7">USDA</strain>
    </source>
</reference>
<keyword evidence="5" id="KW-0539">Nucleus</keyword>
<dbReference type="VEuPathDB" id="VectorBase:PHUM435190"/>
<keyword evidence="7" id="KW-0396">Initiation factor</keyword>
<comment type="similarity">
    <text evidence="2">Belongs to the TFIIA subunit 1 family.</text>
</comment>
<dbReference type="OrthoDB" id="6275927at2759"/>
<keyword evidence="9" id="KW-1185">Reference proteome</keyword>
<evidence type="ECO:0000313" key="9">
    <source>
        <dbReference type="Proteomes" id="UP000009046"/>
    </source>
</evidence>
<feature type="compositionally biased region" description="Acidic residues" evidence="6">
    <location>
        <begin position="260"/>
        <end position="308"/>
    </location>
</feature>
<dbReference type="InterPro" id="IPR004855">
    <property type="entry name" value="TFIIA_asu/bsu"/>
</dbReference>
<keyword evidence="4" id="KW-0804">Transcription</keyword>
<proteinExistence type="inferred from homology"/>
<dbReference type="GO" id="GO:0005672">
    <property type="term" value="C:transcription factor TFIIA complex"/>
    <property type="evidence" value="ECO:0007669"/>
    <property type="project" value="InterPro"/>
</dbReference>
<feature type="region of interest" description="Disordered" evidence="6">
    <location>
        <begin position="246"/>
        <end position="308"/>
    </location>
</feature>
<dbReference type="CTD" id="8230567"/>
<name>E0VTQ3_PEDHC</name>
<dbReference type="InterPro" id="IPR009088">
    <property type="entry name" value="TFIIA_b-brl"/>
</dbReference>
<feature type="region of interest" description="Disordered" evidence="6">
    <location>
        <begin position="54"/>
        <end position="97"/>
    </location>
</feature>
<dbReference type="Gene3D" id="1.10.287.100">
    <property type="match status" value="1"/>
</dbReference>
<dbReference type="SUPFAM" id="SSF50784">
    <property type="entry name" value="Transcription factor IIA (TFIIA), beta-barrel domain"/>
    <property type="match status" value="1"/>
</dbReference>
<dbReference type="EnsemblMetazoa" id="PHUM435190-RA">
    <property type="protein sequence ID" value="PHUM435190-PA"/>
    <property type="gene ID" value="PHUM435190"/>
</dbReference>
<sequence>MSLSQSTVLQLYHSVIEDVVTNVRESFLDDGVDEQVLQELKQIWESKLQSTKAVELTPEPQEPQNVGMARSGGIKLGGVKRPAGPSGDAEEHSSNQAIATDDQSIGAFRSEKLFPVQITLPAQQGSGETGPRVLTIQVPESAITGNHLQAVLTGPLIGATLALPTALATSVLQQHVTAALRGQQTGSLLASRPFNVQQDNSTASQVDGTFDSNFLKSLPLADKGPAHVVVRTGLFKYSIETVTSSKYPESVRQVDGGIDTSDEDDDDIDDEEEEKEEEEEKDEEPENLEGAVEEEPLNSGDDVSDEDVSDLFDTDNVVVCQFDKITRSRNKWKFYLKDGIMNLSGKDFVFQRSNGDAEW</sequence>
<evidence type="ECO:0000313" key="8">
    <source>
        <dbReference type="EnsemblMetazoa" id="PHUM435190-PA"/>
    </source>
</evidence>
<dbReference type="PANTHER" id="PTHR12694:SF8">
    <property type="entry name" value="TRANSCRIPTION INITIATION FACTOR IIA SUBUNIT 1"/>
    <property type="match status" value="1"/>
</dbReference>
<dbReference type="PANTHER" id="PTHR12694">
    <property type="entry name" value="TRANSCRIPTION INITIATION FACTOR IIA SUBUNIT 1"/>
    <property type="match status" value="1"/>
</dbReference>
<dbReference type="InParanoid" id="E0VTQ3"/>
<reference evidence="7" key="1">
    <citation type="submission" date="2007-04" db="EMBL/GenBank/DDBJ databases">
        <title>Annotation of Pediculus humanus corporis strain USDA.</title>
        <authorList>
            <person name="Kirkness E."/>
            <person name="Hannick L."/>
            <person name="Hass B."/>
            <person name="Bruggner R."/>
            <person name="Lawson D."/>
            <person name="Bidwell S."/>
            <person name="Joardar V."/>
            <person name="Caler E."/>
            <person name="Walenz B."/>
            <person name="Inman J."/>
            <person name="Schobel S."/>
            <person name="Galinsky K."/>
            <person name="Amedeo P."/>
            <person name="Strausberg R."/>
        </authorList>
    </citation>
    <scope>NUCLEOTIDE SEQUENCE</scope>
    <source>
        <strain evidence="7">USDA</strain>
    </source>
</reference>
<dbReference type="FunCoup" id="E0VTQ3">
    <property type="interactions" value="2104"/>
</dbReference>
<evidence type="ECO:0000256" key="2">
    <source>
        <dbReference type="ARBA" id="ARBA00010059"/>
    </source>
</evidence>
<evidence type="ECO:0000256" key="1">
    <source>
        <dbReference type="ARBA" id="ARBA00004123"/>
    </source>
</evidence>
<reference evidence="8" key="3">
    <citation type="submission" date="2020-05" db="UniProtKB">
        <authorList>
            <consortium name="EnsemblMetazoa"/>
        </authorList>
    </citation>
    <scope>IDENTIFICATION</scope>
    <source>
        <strain evidence="8">USDA</strain>
    </source>
</reference>
<dbReference type="EMBL" id="AAZO01005315">
    <property type="status" value="NOT_ANNOTATED_CDS"/>
    <property type="molecule type" value="Genomic_DNA"/>
</dbReference>
<dbReference type="Gene3D" id="2.30.18.10">
    <property type="entry name" value="Transcription factor IIA (TFIIA), beta-barrel domain"/>
    <property type="match status" value="1"/>
</dbReference>
<evidence type="ECO:0000256" key="3">
    <source>
        <dbReference type="ARBA" id="ARBA00023015"/>
    </source>
</evidence>
<comment type="subcellular location">
    <subcellularLocation>
        <location evidence="1">Nucleus</location>
    </subcellularLocation>
</comment>
<dbReference type="SMART" id="SM01371">
    <property type="entry name" value="TFIIA"/>
    <property type="match status" value="1"/>
</dbReference>
<evidence type="ECO:0000256" key="5">
    <source>
        <dbReference type="ARBA" id="ARBA00023242"/>
    </source>
</evidence>
<dbReference type="GO" id="GO:0006367">
    <property type="term" value="P:transcription initiation at RNA polymerase II promoter"/>
    <property type="evidence" value="ECO:0007669"/>
    <property type="project" value="InterPro"/>
</dbReference>
<dbReference type="CDD" id="cd07976">
    <property type="entry name" value="TFIIA_alpha_beta_like"/>
    <property type="match status" value="2"/>
</dbReference>
<dbReference type="STRING" id="121224.E0VTQ3"/>
<evidence type="ECO:0000256" key="4">
    <source>
        <dbReference type="ARBA" id="ARBA00023163"/>
    </source>
</evidence>
<accession>E0VTQ3</accession>
<protein>
    <submittedName>
        <fullName evidence="7">Transcription initiation factor IIA alpha chain TFIIA p30, putative</fullName>
    </submittedName>
</protein>
<dbReference type="HOGENOM" id="CLU_030027_5_0_1"/>
<dbReference type="SUPFAM" id="SSF47396">
    <property type="entry name" value="Transcription factor IIA (TFIIA), alpha-helical domain"/>
    <property type="match status" value="1"/>
</dbReference>
<dbReference type="eggNOG" id="KOG2652">
    <property type="taxonomic scope" value="Eukaryota"/>
</dbReference>
<organism>
    <name type="scientific">Pediculus humanus subsp. corporis</name>
    <name type="common">Body louse</name>
    <dbReference type="NCBI Taxonomy" id="121224"/>
    <lineage>
        <taxon>Eukaryota</taxon>
        <taxon>Metazoa</taxon>
        <taxon>Ecdysozoa</taxon>
        <taxon>Arthropoda</taxon>
        <taxon>Hexapoda</taxon>
        <taxon>Insecta</taxon>
        <taxon>Pterygota</taxon>
        <taxon>Neoptera</taxon>
        <taxon>Paraneoptera</taxon>
        <taxon>Psocodea</taxon>
        <taxon>Troctomorpha</taxon>
        <taxon>Phthiraptera</taxon>
        <taxon>Anoplura</taxon>
        <taxon>Pediculidae</taxon>
        <taxon>Pediculus</taxon>
    </lineage>
</organism>
<keyword evidence="3" id="KW-0805">Transcription regulation</keyword>
<evidence type="ECO:0000256" key="6">
    <source>
        <dbReference type="SAM" id="MobiDB-lite"/>
    </source>
</evidence>
<dbReference type="OMA" id="QKCTGEA"/>
<dbReference type="FunFam" id="2.30.18.10:FF:000002">
    <property type="entry name" value="Transcription initiation factor IIA subunit 1"/>
    <property type="match status" value="1"/>
</dbReference>